<reference evidence="2 3" key="1">
    <citation type="submission" date="2021-04" db="EMBL/GenBank/DDBJ databases">
        <title>The complete genome sequence of Neokomagataea sp. TBRC 2177.</title>
        <authorList>
            <person name="Charoenyingcharoen P."/>
            <person name="Yukphan P."/>
        </authorList>
    </citation>
    <scope>NUCLEOTIDE SEQUENCE [LARGE SCALE GENOMIC DNA]</scope>
    <source>
        <strain evidence="2 3">TBRC 2177</strain>
    </source>
</reference>
<dbReference type="InterPro" id="IPR029479">
    <property type="entry name" value="Nitroreductase"/>
</dbReference>
<evidence type="ECO:0000259" key="1">
    <source>
        <dbReference type="Pfam" id="PF00881"/>
    </source>
</evidence>
<dbReference type="PANTHER" id="PTHR23026">
    <property type="entry name" value="NADPH NITROREDUCTASE"/>
    <property type="match status" value="1"/>
</dbReference>
<dbReference type="Pfam" id="PF00881">
    <property type="entry name" value="Nitroreductase"/>
    <property type="match status" value="1"/>
</dbReference>
<sequence>MPQPVFDETFYKQLDDLFIWRRDVRRFRRDPIPEKDLDDLLTATTRAPSVGLSEPWRFLRIDSPERRAIIRNDFKQCNADALERYEDDPARIYASLKLSGLDDAPHHIAVFNVEDPEQGKGLGRSTMPETTTWSTVMAIHNLWLAATARGIGVGWVSILTPETVSQTLSIPENWRFIAYLCVGYPEEKHATPELERAGWEKRNPERTQWIQR</sequence>
<dbReference type="NCBIfam" id="TIGR02476">
    <property type="entry name" value="BluB"/>
    <property type="match status" value="1"/>
</dbReference>
<feature type="domain" description="Nitroreductase" evidence="1">
    <location>
        <begin position="20"/>
        <end position="184"/>
    </location>
</feature>
<accession>A0ABS5E915</accession>
<dbReference type="Proteomes" id="UP000677812">
    <property type="component" value="Unassembled WGS sequence"/>
</dbReference>
<comment type="caution">
    <text evidence="2">The sequence shown here is derived from an EMBL/GenBank/DDBJ whole genome shotgun (WGS) entry which is preliminary data.</text>
</comment>
<dbReference type="InterPro" id="IPR050627">
    <property type="entry name" value="Nitroreductase/BluB"/>
</dbReference>
<dbReference type="RefSeq" id="WP_211682767.1">
    <property type="nucleotide sequence ID" value="NZ_JAGRQH010000008.1"/>
</dbReference>
<dbReference type="EMBL" id="JAGRQH010000008">
    <property type="protein sequence ID" value="MBR0560400.1"/>
    <property type="molecule type" value="Genomic_DNA"/>
</dbReference>
<protein>
    <submittedName>
        <fullName evidence="2">5,6-dimethylbenzimidazole synthase</fullName>
        <ecNumber evidence="2">1.13.11.79</ecNumber>
    </submittedName>
</protein>
<keyword evidence="3" id="KW-1185">Reference proteome</keyword>
<keyword evidence="2" id="KW-0560">Oxidoreductase</keyword>
<name>A0ABS5E915_9PROT</name>
<dbReference type="InterPro" id="IPR000415">
    <property type="entry name" value="Nitroreductase-like"/>
</dbReference>
<dbReference type="PANTHER" id="PTHR23026:SF123">
    <property type="entry name" value="NAD(P)H NITROREDUCTASE RV3131-RELATED"/>
    <property type="match status" value="1"/>
</dbReference>
<dbReference type="InterPro" id="IPR012825">
    <property type="entry name" value="BluB"/>
</dbReference>
<proteinExistence type="predicted"/>
<dbReference type="EC" id="1.13.11.79" evidence="2"/>
<organism evidence="2 3">
    <name type="scientific">Neokomagataea anthophila</name>
    <dbReference type="NCBI Taxonomy" id="2826925"/>
    <lineage>
        <taxon>Bacteria</taxon>
        <taxon>Pseudomonadati</taxon>
        <taxon>Pseudomonadota</taxon>
        <taxon>Alphaproteobacteria</taxon>
        <taxon>Acetobacterales</taxon>
        <taxon>Acetobacteraceae</taxon>
        <taxon>Neokomagataea</taxon>
    </lineage>
</organism>
<gene>
    <name evidence="2" type="primary">bluB</name>
    <name evidence="2" type="ORF">KB213_10090</name>
</gene>
<dbReference type="Gene3D" id="3.40.109.10">
    <property type="entry name" value="NADH Oxidase"/>
    <property type="match status" value="1"/>
</dbReference>
<dbReference type="SUPFAM" id="SSF55469">
    <property type="entry name" value="FMN-dependent nitroreductase-like"/>
    <property type="match status" value="1"/>
</dbReference>
<evidence type="ECO:0000313" key="2">
    <source>
        <dbReference type="EMBL" id="MBR0560400.1"/>
    </source>
</evidence>
<dbReference type="GO" id="GO:0102919">
    <property type="term" value="F:5,6-dimethylbenzimidazole synthase activity"/>
    <property type="evidence" value="ECO:0007669"/>
    <property type="project" value="UniProtKB-EC"/>
</dbReference>
<evidence type="ECO:0000313" key="3">
    <source>
        <dbReference type="Proteomes" id="UP000677812"/>
    </source>
</evidence>